<protein>
    <submittedName>
        <fullName evidence="1">Uncharacterized protein</fullName>
    </submittedName>
</protein>
<organism evidence="1 2">
    <name type="scientific">Mycolicibacterium flavescens</name>
    <name type="common">Mycobacterium flavescens</name>
    <dbReference type="NCBI Taxonomy" id="1776"/>
    <lineage>
        <taxon>Bacteria</taxon>
        <taxon>Bacillati</taxon>
        <taxon>Actinomycetota</taxon>
        <taxon>Actinomycetes</taxon>
        <taxon>Mycobacteriales</taxon>
        <taxon>Mycobacteriaceae</taxon>
        <taxon>Mycolicibacterium</taxon>
    </lineage>
</organism>
<proteinExistence type="predicted"/>
<dbReference type="Proteomes" id="UP000094053">
    <property type="component" value="Unassembled WGS sequence"/>
</dbReference>
<reference evidence="2" key="1">
    <citation type="submission" date="2016-09" db="EMBL/GenBank/DDBJ databases">
        <authorList>
            <person name="Greninger A.L."/>
            <person name="Jerome K.R."/>
            <person name="Mcnair B."/>
            <person name="Wallis C."/>
            <person name="Fang F."/>
        </authorList>
    </citation>
    <scope>NUCLEOTIDE SEQUENCE [LARGE SCALE GENOMIC DNA]</scope>
    <source>
        <strain evidence="2">M6</strain>
    </source>
</reference>
<comment type="caution">
    <text evidence="1">The sequence shown here is derived from an EMBL/GenBank/DDBJ whole genome shotgun (WGS) entry which is preliminary data.</text>
</comment>
<keyword evidence="2" id="KW-1185">Reference proteome</keyword>
<evidence type="ECO:0000313" key="2">
    <source>
        <dbReference type="Proteomes" id="UP000094053"/>
    </source>
</evidence>
<dbReference type="EMBL" id="MIHA01000037">
    <property type="protein sequence ID" value="ODQ85946.1"/>
    <property type="molecule type" value="Genomic_DNA"/>
</dbReference>
<name>A0A1E3R7M7_MYCFV</name>
<dbReference type="AlphaFoldDB" id="A0A1E3R7M7"/>
<sequence>MTTGAQSYVDAEYQGVELGVRHADLADCVALAAQWARAYRAAVPNDQRTDFDVAYALRPHATTLEFVHAELARAISALTDATEVSVTRDAPRPAGPAAEVRILPHLDAVPYLMRMEPRSRYRVTHQDLWRSSLAHAKDYLSSVDEIDTRELDLKLSWYATVVQKLLDAAYTAVRDAYTDAVVATFCTVPDRVLPYTIASCLKDLTSQGFDDANCGPLLHRFADSFPNAVAECLTMPHKWQATQQNH</sequence>
<dbReference type="OrthoDB" id="4611156at2"/>
<gene>
    <name evidence="1" type="ORF">BHQ18_27875</name>
</gene>
<evidence type="ECO:0000313" key="1">
    <source>
        <dbReference type="EMBL" id="ODQ85946.1"/>
    </source>
</evidence>
<dbReference type="STRING" id="1776.BHQ18_27875"/>
<accession>A0A1E3R7M7</accession>
<dbReference type="RefSeq" id="WP_069416890.1">
    <property type="nucleotide sequence ID" value="NZ_JACKUL010000037.1"/>
</dbReference>